<comment type="caution">
    <text evidence="4">The sequence shown here is derived from an EMBL/GenBank/DDBJ whole genome shotgun (WGS) entry which is preliminary data.</text>
</comment>
<dbReference type="SUPFAM" id="SSF57756">
    <property type="entry name" value="Retrovirus zinc finger-like domains"/>
    <property type="match status" value="1"/>
</dbReference>
<dbReference type="Gene3D" id="4.10.60.10">
    <property type="entry name" value="Zinc finger, CCHC-type"/>
    <property type="match status" value="1"/>
</dbReference>
<evidence type="ECO:0000259" key="3">
    <source>
        <dbReference type="PROSITE" id="PS50158"/>
    </source>
</evidence>
<evidence type="ECO:0000313" key="5">
    <source>
        <dbReference type="Proteomes" id="UP000245207"/>
    </source>
</evidence>
<feature type="domain" description="CCHC-type" evidence="3">
    <location>
        <begin position="353"/>
        <end position="368"/>
    </location>
</feature>
<evidence type="ECO:0000256" key="1">
    <source>
        <dbReference type="PROSITE-ProRule" id="PRU00047"/>
    </source>
</evidence>
<feature type="compositionally biased region" description="Basic and acidic residues" evidence="2">
    <location>
        <begin position="236"/>
        <end position="254"/>
    </location>
</feature>
<dbReference type="GO" id="GO:0003676">
    <property type="term" value="F:nucleic acid binding"/>
    <property type="evidence" value="ECO:0007669"/>
    <property type="project" value="InterPro"/>
</dbReference>
<sequence length="458" mass="50975">MPPKRKTSSRSNVSKKNVNAGVLDPATLNAVNQAVATAVAQRLPQALAEALEAYQNEKFQKQKPNSFSGAPTPIDAENWIAHLEKIFEVLECTENQQVRLAVYKLEGDAQRWWKTLKEAEGEGFVEALAWRDFLEVFYQHYFSYVDREAYIREYSNIRQKPGESITNFMERFIRLAGIAGNRAGDAEEQARKFKWAIDLKYRRDLVNIRFEKVSDVANAAKNLEMEHADFIASRSESNRKRGREDHVGASDRNGKSHSGNNRNFDDRSRGGYQGQWQGQRPTQNRGYENGQGQWQGQRSYQAKGNNYGPRTQDQGRFAGRTDTRNPNKIPIPSCTKCGRNHPGKPCYLETGQCFSCGQVGHMAKECTSKQNTNRNGGGNNPGATGRVYAMTAHQAATSPGTVSGILTLCGCKAYVLFDTGSTHSVISSSFAQRVGLPNSLLNPPISITTPMRTSGVYA</sequence>
<dbReference type="AlphaFoldDB" id="A0A2U1KRA7"/>
<dbReference type="GO" id="GO:0006508">
    <property type="term" value="P:proteolysis"/>
    <property type="evidence" value="ECO:0007669"/>
    <property type="project" value="InterPro"/>
</dbReference>
<dbReference type="Pfam" id="PF03732">
    <property type="entry name" value="Retrotrans_gag"/>
    <property type="match status" value="1"/>
</dbReference>
<keyword evidence="1" id="KW-0862">Zinc</keyword>
<proteinExistence type="predicted"/>
<reference evidence="4 5" key="1">
    <citation type="journal article" date="2018" name="Mol. Plant">
        <title>The genome of Artemisia annua provides insight into the evolution of Asteraceae family and artemisinin biosynthesis.</title>
        <authorList>
            <person name="Shen Q."/>
            <person name="Zhang L."/>
            <person name="Liao Z."/>
            <person name="Wang S."/>
            <person name="Yan T."/>
            <person name="Shi P."/>
            <person name="Liu M."/>
            <person name="Fu X."/>
            <person name="Pan Q."/>
            <person name="Wang Y."/>
            <person name="Lv Z."/>
            <person name="Lu X."/>
            <person name="Zhang F."/>
            <person name="Jiang W."/>
            <person name="Ma Y."/>
            <person name="Chen M."/>
            <person name="Hao X."/>
            <person name="Li L."/>
            <person name="Tang Y."/>
            <person name="Lv G."/>
            <person name="Zhou Y."/>
            <person name="Sun X."/>
            <person name="Brodelius P.E."/>
            <person name="Rose J.K.C."/>
            <person name="Tang K."/>
        </authorList>
    </citation>
    <scope>NUCLEOTIDE SEQUENCE [LARGE SCALE GENOMIC DNA]</scope>
    <source>
        <strain evidence="5">cv. Huhao1</strain>
        <tissue evidence="4">Leaf</tissue>
    </source>
</reference>
<dbReference type="InterPro" id="IPR005162">
    <property type="entry name" value="Retrotrans_gag_dom"/>
</dbReference>
<dbReference type="PROSITE" id="PS50158">
    <property type="entry name" value="ZF_CCHC"/>
    <property type="match status" value="1"/>
</dbReference>
<dbReference type="Proteomes" id="UP000245207">
    <property type="component" value="Unassembled WGS sequence"/>
</dbReference>
<dbReference type="InterPro" id="IPR036875">
    <property type="entry name" value="Znf_CCHC_sf"/>
</dbReference>
<dbReference type="OrthoDB" id="2272416at2759"/>
<dbReference type="Pfam" id="PF00098">
    <property type="entry name" value="zf-CCHC"/>
    <property type="match status" value="1"/>
</dbReference>
<protein>
    <submittedName>
        <fullName evidence="4">Zinc finger, CCHC-type, Retrotransposon gag domain protein</fullName>
    </submittedName>
</protein>
<dbReference type="CDD" id="cd00303">
    <property type="entry name" value="retropepsin_like"/>
    <property type="match status" value="1"/>
</dbReference>
<dbReference type="PANTHER" id="PTHR33223">
    <property type="entry name" value="CCHC-TYPE DOMAIN-CONTAINING PROTEIN"/>
    <property type="match status" value="1"/>
</dbReference>
<dbReference type="STRING" id="35608.A0A2U1KRA7"/>
<evidence type="ECO:0000313" key="4">
    <source>
        <dbReference type="EMBL" id="PWA39294.1"/>
    </source>
</evidence>
<keyword evidence="5" id="KW-1185">Reference proteome</keyword>
<dbReference type="InterPro" id="IPR001878">
    <property type="entry name" value="Znf_CCHC"/>
</dbReference>
<dbReference type="GO" id="GO:0008270">
    <property type="term" value="F:zinc ion binding"/>
    <property type="evidence" value="ECO:0007669"/>
    <property type="project" value="UniProtKB-KW"/>
</dbReference>
<keyword evidence="1" id="KW-0863">Zinc-finger</keyword>
<keyword evidence="1" id="KW-0479">Metal-binding</keyword>
<dbReference type="PROSITE" id="PS00141">
    <property type="entry name" value="ASP_PROTEASE"/>
    <property type="match status" value="1"/>
</dbReference>
<gene>
    <name evidence="4" type="ORF">CTI12_AA529230</name>
</gene>
<dbReference type="GO" id="GO:0004190">
    <property type="term" value="F:aspartic-type endopeptidase activity"/>
    <property type="evidence" value="ECO:0007669"/>
    <property type="project" value="InterPro"/>
</dbReference>
<evidence type="ECO:0000256" key="2">
    <source>
        <dbReference type="SAM" id="MobiDB-lite"/>
    </source>
</evidence>
<feature type="compositionally biased region" description="Polar residues" evidence="2">
    <location>
        <begin position="280"/>
        <end position="314"/>
    </location>
</feature>
<dbReference type="PANTHER" id="PTHR33223:SF11">
    <property type="entry name" value="ELEMENT PROTEIN, PUTATIVE-RELATED"/>
    <property type="match status" value="1"/>
</dbReference>
<dbReference type="Gene3D" id="2.40.70.10">
    <property type="entry name" value="Acid Proteases"/>
    <property type="match status" value="1"/>
</dbReference>
<dbReference type="InterPro" id="IPR021109">
    <property type="entry name" value="Peptidase_aspartic_dom_sf"/>
</dbReference>
<organism evidence="4 5">
    <name type="scientific">Artemisia annua</name>
    <name type="common">Sweet wormwood</name>
    <dbReference type="NCBI Taxonomy" id="35608"/>
    <lineage>
        <taxon>Eukaryota</taxon>
        <taxon>Viridiplantae</taxon>
        <taxon>Streptophyta</taxon>
        <taxon>Embryophyta</taxon>
        <taxon>Tracheophyta</taxon>
        <taxon>Spermatophyta</taxon>
        <taxon>Magnoliopsida</taxon>
        <taxon>eudicotyledons</taxon>
        <taxon>Gunneridae</taxon>
        <taxon>Pentapetalae</taxon>
        <taxon>asterids</taxon>
        <taxon>campanulids</taxon>
        <taxon>Asterales</taxon>
        <taxon>Asteraceae</taxon>
        <taxon>Asteroideae</taxon>
        <taxon>Anthemideae</taxon>
        <taxon>Artemisiinae</taxon>
        <taxon>Artemisia</taxon>
    </lineage>
</organism>
<dbReference type="InterPro" id="IPR001969">
    <property type="entry name" value="Aspartic_peptidase_AS"/>
</dbReference>
<dbReference type="EMBL" id="PKPP01014771">
    <property type="protein sequence ID" value="PWA39294.1"/>
    <property type="molecule type" value="Genomic_DNA"/>
</dbReference>
<dbReference type="Pfam" id="PF08284">
    <property type="entry name" value="RVP_2"/>
    <property type="match status" value="1"/>
</dbReference>
<accession>A0A2U1KRA7</accession>
<dbReference type="SMART" id="SM00343">
    <property type="entry name" value="ZnF_C2HC"/>
    <property type="match status" value="1"/>
</dbReference>
<name>A0A2U1KRA7_ARTAN</name>
<feature type="region of interest" description="Disordered" evidence="2">
    <location>
        <begin position="234"/>
        <end position="327"/>
    </location>
</feature>